<feature type="domain" description="Cytochrome c" evidence="8">
    <location>
        <begin position="48"/>
        <end position="166"/>
    </location>
</feature>
<gene>
    <name evidence="9" type="ORF">G3M78_12540</name>
</gene>
<dbReference type="AlphaFoldDB" id="A0A7T0C477"/>
<keyword evidence="4" id="KW-0732">Signal</keyword>
<proteinExistence type="predicted"/>
<evidence type="ECO:0000313" key="9">
    <source>
        <dbReference type="EMBL" id="QPJ66175.1"/>
    </source>
</evidence>
<evidence type="ECO:0000256" key="3">
    <source>
        <dbReference type="ARBA" id="ARBA00022723"/>
    </source>
</evidence>
<dbReference type="PANTHER" id="PTHR30600">
    <property type="entry name" value="CYTOCHROME C PEROXIDASE-RELATED"/>
    <property type="match status" value="1"/>
</dbReference>
<evidence type="ECO:0000256" key="5">
    <source>
        <dbReference type="ARBA" id="ARBA00023002"/>
    </source>
</evidence>
<dbReference type="InterPro" id="IPR009056">
    <property type="entry name" value="Cyt_c-like_dom"/>
</dbReference>
<keyword evidence="6 7" id="KW-0408">Iron</keyword>
<dbReference type="KEGG" id="nva:G3M78_12540"/>
<dbReference type="GO" id="GO:0030313">
    <property type="term" value="C:cell envelope"/>
    <property type="evidence" value="ECO:0007669"/>
    <property type="project" value="UniProtKB-SubCell"/>
</dbReference>
<dbReference type="GO" id="GO:0046872">
    <property type="term" value="F:metal ion binding"/>
    <property type="evidence" value="ECO:0007669"/>
    <property type="project" value="UniProtKB-KW"/>
</dbReference>
<dbReference type="InterPro" id="IPR004852">
    <property type="entry name" value="Di-haem_cyt_c_peroxidsae"/>
</dbReference>
<evidence type="ECO:0000256" key="1">
    <source>
        <dbReference type="ARBA" id="ARBA00004196"/>
    </source>
</evidence>
<organism evidence="9 10">
    <name type="scientific">Candidatus Nitrohelix vancouverensis</name>
    <dbReference type="NCBI Taxonomy" id="2705534"/>
    <lineage>
        <taxon>Bacteria</taxon>
        <taxon>Pseudomonadati</taxon>
        <taxon>Nitrospinota/Tectimicrobiota group</taxon>
        <taxon>Nitrospinota</taxon>
        <taxon>Nitrospinia</taxon>
        <taxon>Nitrospinales</taxon>
        <taxon>Nitrospinaceae</taxon>
        <taxon>Candidatus Nitrohelix</taxon>
    </lineage>
</organism>
<dbReference type="EMBL" id="CP048620">
    <property type="protein sequence ID" value="QPJ66175.1"/>
    <property type="molecule type" value="Genomic_DNA"/>
</dbReference>
<dbReference type="InterPro" id="IPR036909">
    <property type="entry name" value="Cyt_c-like_dom_sf"/>
</dbReference>
<dbReference type="GO" id="GO:0004130">
    <property type="term" value="F:cytochrome-c peroxidase activity"/>
    <property type="evidence" value="ECO:0007669"/>
    <property type="project" value="TreeGrafter"/>
</dbReference>
<reference evidence="10" key="1">
    <citation type="submission" date="2020-02" db="EMBL/GenBank/DDBJ databases">
        <title>Genomic and physiological characterization of two novel Nitrospinaceae genera.</title>
        <authorList>
            <person name="Mueller A.J."/>
            <person name="Jung M.-Y."/>
            <person name="Strachan C.R."/>
            <person name="Herbold C.W."/>
            <person name="Kirkegaard R.H."/>
            <person name="Daims H."/>
        </authorList>
    </citation>
    <scope>NUCLEOTIDE SEQUENCE [LARGE SCALE GENOMIC DNA]</scope>
</reference>
<dbReference type="SUPFAM" id="SSF46626">
    <property type="entry name" value="Cytochrome c"/>
    <property type="match status" value="1"/>
</dbReference>
<keyword evidence="2 7" id="KW-0349">Heme</keyword>
<sequence>MMAINYSTKIFFGIIIQTIFLGCLNAWALTYEPLPPIPYPADNPPSPEKEALGSALFFDTRLSGNNKVSCSTCHLKEENWTDGKPRAIGIDGQELGRNSPTIWNSGFSRSQFWDGRAASLEEQALMPIQDPFEMNQSLPELIVELSALPEYPPLFEAAYGSPEITA</sequence>
<dbReference type="GO" id="GO:0009055">
    <property type="term" value="F:electron transfer activity"/>
    <property type="evidence" value="ECO:0007669"/>
    <property type="project" value="InterPro"/>
</dbReference>
<evidence type="ECO:0000313" key="10">
    <source>
        <dbReference type="Proteomes" id="UP000594464"/>
    </source>
</evidence>
<dbReference type="InterPro" id="IPR051395">
    <property type="entry name" value="Cytochrome_c_Peroxidase/MauG"/>
</dbReference>
<evidence type="ECO:0000256" key="2">
    <source>
        <dbReference type="ARBA" id="ARBA00022617"/>
    </source>
</evidence>
<accession>A0A7T0C477</accession>
<dbReference type="Gene3D" id="1.10.760.10">
    <property type="entry name" value="Cytochrome c-like domain"/>
    <property type="match status" value="1"/>
</dbReference>
<keyword evidence="5" id="KW-0560">Oxidoreductase</keyword>
<comment type="subcellular location">
    <subcellularLocation>
        <location evidence="1">Cell envelope</location>
    </subcellularLocation>
</comment>
<dbReference type="GO" id="GO:0020037">
    <property type="term" value="F:heme binding"/>
    <property type="evidence" value="ECO:0007669"/>
    <property type="project" value="InterPro"/>
</dbReference>
<evidence type="ECO:0000259" key="8">
    <source>
        <dbReference type="PROSITE" id="PS51007"/>
    </source>
</evidence>
<dbReference type="PANTHER" id="PTHR30600:SF10">
    <property type="entry name" value="BLL6722 PROTEIN"/>
    <property type="match status" value="1"/>
</dbReference>
<evidence type="ECO:0000256" key="4">
    <source>
        <dbReference type="ARBA" id="ARBA00022729"/>
    </source>
</evidence>
<keyword evidence="3 7" id="KW-0479">Metal-binding</keyword>
<evidence type="ECO:0000256" key="7">
    <source>
        <dbReference type="PROSITE-ProRule" id="PRU00433"/>
    </source>
</evidence>
<dbReference type="Proteomes" id="UP000594464">
    <property type="component" value="Chromosome"/>
</dbReference>
<name>A0A7T0C477_9BACT</name>
<protein>
    <recommendedName>
        <fullName evidence="8">Cytochrome c domain-containing protein</fullName>
    </recommendedName>
</protein>
<dbReference type="Pfam" id="PF03150">
    <property type="entry name" value="CCP_MauG"/>
    <property type="match status" value="1"/>
</dbReference>
<evidence type="ECO:0000256" key="6">
    <source>
        <dbReference type="ARBA" id="ARBA00023004"/>
    </source>
</evidence>
<dbReference type="PROSITE" id="PS51007">
    <property type="entry name" value="CYTC"/>
    <property type="match status" value="1"/>
</dbReference>